<evidence type="ECO:0000256" key="1">
    <source>
        <dbReference type="ARBA" id="ARBA00004167"/>
    </source>
</evidence>
<dbReference type="InterPro" id="IPR050651">
    <property type="entry name" value="Plant_Cytochrome_P450_Monoox"/>
</dbReference>
<sequence length="520" mass="59818">MDTFLQILATLGTIAIVLFCNLWWSKKKDHKKVRFAPEVAGGLPFIGHLHLLAGANNIAKTFASMAEKHGPIFSIRLGVHPHVVISNYELVKELFTTNDRIFSSRTESSQAKYLGYNAAGMGFAPYGSYWRNLRKVAMLELLSIYRLKTFRHYQVSEVNHLVNDMFLLSKRNEHRPVKVVLSEWVEHLTLNVITLMITRKRFFESNIDANELEDHSVGETIREFMDVVGCGVPGDMIPFLGWFDYGGIIKRMKRVAKELDTIMEKWLQEHKSRIIKSEEDKKDFIDVLLSTVEDDTAFGHKRDTIVKATVLGFMVAGSDTSAITMTWAFSNMLNNRRIMELAQEELDQKIGRDRLVDESEVDKLTYIEAIIKETLRLHPPGPLAIPHQSTEECYLGGYYLPKGTRLFVNFWKLQRDPKLWSNPEEFIPERFLTTKAHVDVYGQHYELLPFSSGRRACPGINLAMQVMKLTLARLLQAFNFYRPSEEPIDMTEGLRLALFKETPLEVMVTPRLALELYDHQ</sequence>
<keyword evidence="6 13" id="KW-1133">Transmembrane helix</keyword>
<dbReference type="InterPro" id="IPR017972">
    <property type="entry name" value="Cyt_P450_CS"/>
</dbReference>
<dbReference type="PRINTS" id="PR00385">
    <property type="entry name" value="P450"/>
</dbReference>
<dbReference type="GO" id="GO:0016020">
    <property type="term" value="C:membrane"/>
    <property type="evidence" value="ECO:0007669"/>
    <property type="project" value="UniProtKB-SubCell"/>
</dbReference>
<evidence type="ECO:0000313" key="14">
    <source>
        <dbReference type="EMBL" id="KAJ8749208.1"/>
    </source>
</evidence>
<dbReference type="GO" id="GO:0005506">
    <property type="term" value="F:iron ion binding"/>
    <property type="evidence" value="ECO:0007669"/>
    <property type="project" value="InterPro"/>
</dbReference>
<accession>A0AAV8SAZ5</accession>
<dbReference type="GO" id="GO:0016705">
    <property type="term" value="F:oxidoreductase activity, acting on paired donors, with incorporation or reduction of molecular oxygen"/>
    <property type="evidence" value="ECO:0007669"/>
    <property type="project" value="InterPro"/>
</dbReference>
<dbReference type="GO" id="GO:0020037">
    <property type="term" value="F:heme binding"/>
    <property type="evidence" value="ECO:0007669"/>
    <property type="project" value="InterPro"/>
</dbReference>
<evidence type="ECO:0000256" key="11">
    <source>
        <dbReference type="PIRSR" id="PIRSR602401-1"/>
    </source>
</evidence>
<dbReference type="PROSITE" id="PS00086">
    <property type="entry name" value="CYTOCHROME_P450"/>
    <property type="match status" value="1"/>
</dbReference>
<evidence type="ECO:0000256" key="12">
    <source>
        <dbReference type="RuleBase" id="RU000461"/>
    </source>
</evidence>
<feature type="binding site" description="axial binding residue" evidence="11">
    <location>
        <position position="457"/>
    </location>
    <ligand>
        <name>heme</name>
        <dbReference type="ChEBI" id="CHEBI:30413"/>
    </ligand>
    <ligandPart>
        <name>Fe</name>
        <dbReference type="ChEBI" id="CHEBI:18248"/>
    </ligandPart>
</feature>
<keyword evidence="8 11" id="KW-0408">Iron</keyword>
<feature type="transmembrane region" description="Helical" evidence="13">
    <location>
        <begin position="6"/>
        <end position="24"/>
    </location>
</feature>
<reference evidence="14 15" key="1">
    <citation type="submission" date="2021-09" db="EMBL/GenBank/DDBJ databases">
        <title>Genomic insights and catalytic innovation underlie evolution of tropane alkaloids biosynthesis.</title>
        <authorList>
            <person name="Wang Y.-J."/>
            <person name="Tian T."/>
            <person name="Huang J.-P."/>
            <person name="Huang S.-X."/>
        </authorList>
    </citation>
    <scope>NUCLEOTIDE SEQUENCE [LARGE SCALE GENOMIC DNA]</scope>
    <source>
        <strain evidence="14">KIB-2018</strain>
        <tissue evidence="14">Leaf</tissue>
    </source>
</reference>
<evidence type="ECO:0000256" key="2">
    <source>
        <dbReference type="ARBA" id="ARBA00010617"/>
    </source>
</evidence>
<evidence type="ECO:0000256" key="5">
    <source>
        <dbReference type="ARBA" id="ARBA00022723"/>
    </source>
</evidence>
<keyword evidence="4 13" id="KW-0812">Transmembrane</keyword>
<comment type="subcellular location">
    <subcellularLocation>
        <location evidence="1">Membrane</location>
        <topology evidence="1">Single-pass membrane protein</topology>
    </subcellularLocation>
</comment>
<dbReference type="PRINTS" id="PR00463">
    <property type="entry name" value="EP450I"/>
</dbReference>
<dbReference type="InterPro" id="IPR002401">
    <property type="entry name" value="Cyt_P450_E_grp-I"/>
</dbReference>
<keyword evidence="7 12" id="KW-0560">Oxidoreductase</keyword>
<evidence type="ECO:0000256" key="13">
    <source>
        <dbReference type="SAM" id="Phobius"/>
    </source>
</evidence>
<dbReference type="PANTHER" id="PTHR47947">
    <property type="entry name" value="CYTOCHROME P450 82C3-RELATED"/>
    <property type="match status" value="1"/>
</dbReference>
<proteinExistence type="inferred from homology"/>
<comment type="similarity">
    <text evidence="2 12">Belongs to the cytochrome P450 family.</text>
</comment>
<evidence type="ECO:0008006" key="16">
    <source>
        <dbReference type="Google" id="ProtNLM"/>
    </source>
</evidence>
<dbReference type="InterPro" id="IPR036396">
    <property type="entry name" value="Cyt_P450_sf"/>
</dbReference>
<dbReference type="SUPFAM" id="SSF48264">
    <property type="entry name" value="Cytochrome P450"/>
    <property type="match status" value="1"/>
</dbReference>
<comment type="cofactor">
    <cofactor evidence="11">
        <name>heme</name>
        <dbReference type="ChEBI" id="CHEBI:30413"/>
    </cofactor>
</comment>
<keyword evidence="15" id="KW-1185">Reference proteome</keyword>
<name>A0AAV8SAZ5_9ROSI</name>
<evidence type="ECO:0000256" key="3">
    <source>
        <dbReference type="ARBA" id="ARBA00022617"/>
    </source>
</evidence>
<dbReference type="Proteomes" id="UP001159364">
    <property type="component" value="Linkage Group LG12"/>
</dbReference>
<comment type="caution">
    <text evidence="14">The sequence shown here is derived from an EMBL/GenBank/DDBJ whole genome shotgun (WGS) entry which is preliminary data.</text>
</comment>
<dbReference type="EMBL" id="JAIWQS010000012">
    <property type="protein sequence ID" value="KAJ8749208.1"/>
    <property type="molecule type" value="Genomic_DNA"/>
</dbReference>
<dbReference type="Pfam" id="PF00067">
    <property type="entry name" value="p450"/>
    <property type="match status" value="1"/>
</dbReference>
<dbReference type="FunFam" id="1.10.630.10:FF:000026">
    <property type="entry name" value="Cytochrome P450 82C4"/>
    <property type="match status" value="1"/>
</dbReference>
<dbReference type="Gene3D" id="1.10.630.10">
    <property type="entry name" value="Cytochrome P450"/>
    <property type="match status" value="1"/>
</dbReference>
<evidence type="ECO:0000256" key="7">
    <source>
        <dbReference type="ARBA" id="ARBA00023002"/>
    </source>
</evidence>
<evidence type="ECO:0000256" key="6">
    <source>
        <dbReference type="ARBA" id="ARBA00022989"/>
    </source>
</evidence>
<evidence type="ECO:0000256" key="9">
    <source>
        <dbReference type="ARBA" id="ARBA00023033"/>
    </source>
</evidence>
<dbReference type="AlphaFoldDB" id="A0AAV8SAZ5"/>
<protein>
    <recommendedName>
        <fullName evidence="16">Cytochrome P450</fullName>
    </recommendedName>
</protein>
<keyword evidence="10 13" id="KW-0472">Membrane</keyword>
<dbReference type="PANTHER" id="PTHR47947:SF1">
    <property type="entry name" value="CYTOCHROME P450 82E3"/>
    <property type="match status" value="1"/>
</dbReference>
<dbReference type="GO" id="GO:0004497">
    <property type="term" value="F:monooxygenase activity"/>
    <property type="evidence" value="ECO:0007669"/>
    <property type="project" value="UniProtKB-KW"/>
</dbReference>
<evidence type="ECO:0000256" key="4">
    <source>
        <dbReference type="ARBA" id="ARBA00022692"/>
    </source>
</evidence>
<keyword evidence="9 12" id="KW-0503">Monooxygenase</keyword>
<keyword evidence="5 11" id="KW-0479">Metal-binding</keyword>
<keyword evidence="3 11" id="KW-0349">Heme</keyword>
<evidence type="ECO:0000256" key="10">
    <source>
        <dbReference type="ARBA" id="ARBA00023136"/>
    </source>
</evidence>
<gene>
    <name evidence="14" type="ORF">K2173_018682</name>
</gene>
<evidence type="ECO:0000313" key="15">
    <source>
        <dbReference type="Proteomes" id="UP001159364"/>
    </source>
</evidence>
<organism evidence="14 15">
    <name type="scientific">Erythroxylum novogranatense</name>
    <dbReference type="NCBI Taxonomy" id="1862640"/>
    <lineage>
        <taxon>Eukaryota</taxon>
        <taxon>Viridiplantae</taxon>
        <taxon>Streptophyta</taxon>
        <taxon>Embryophyta</taxon>
        <taxon>Tracheophyta</taxon>
        <taxon>Spermatophyta</taxon>
        <taxon>Magnoliopsida</taxon>
        <taxon>eudicotyledons</taxon>
        <taxon>Gunneridae</taxon>
        <taxon>Pentapetalae</taxon>
        <taxon>rosids</taxon>
        <taxon>fabids</taxon>
        <taxon>Malpighiales</taxon>
        <taxon>Erythroxylaceae</taxon>
        <taxon>Erythroxylum</taxon>
    </lineage>
</organism>
<dbReference type="InterPro" id="IPR001128">
    <property type="entry name" value="Cyt_P450"/>
</dbReference>
<evidence type="ECO:0000256" key="8">
    <source>
        <dbReference type="ARBA" id="ARBA00023004"/>
    </source>
</evidence>